<evidence type="ECO:0000313" key="2">
    <source>
        <dbReference type="EMBL" id="CRL03964.1"/>
    </source>
</evidence>
<feature type="compositionally biased region" description="Basic and acidic residues" evidence="1">
    <location>
        <begin position="8"/>
        <end position="22"/>
    </location>
</feature>
<evidence type="ECO:0000256" key="1">
    <source>
        <dbReference type="SAM" id="MobiDB-lite"/>
    </source>
</evidence>
<protein>
    <submittedName>
        <fullName evidence="2">CLUMA_CG017085, isoform A</fullName>
    </submittedName>
</protein>
<organism evidence="2 3">
    <name type="scientific">Clunio marinus</name>
    <dbReference type="NCBI Taxonomy" id="568069"/>
    <lineage>
        <taxon>Eukaryota</taxon>
        <taxon>Metazoa</taxon>
        <taxon>Ecdysozoa</taxon>
        <taxon>Arthropoda</taxon>
        <taxon>Hexapoda</taxon>
        <taxon>Insecta</taxon>
        <taxon>Pterygota</taxon>
        <taxon>Neoptera</taxon>
        <taxon>Endopterygota</taxon>
        <taxon>Diptera</taxon>
        <taxon>Nematocera</taxon>
        <taxon>Chironomoidea</taxon>
        <taxon>Chironomidae</taxon>
        <taxon>Clunio</taxon>
    </lineage>
</organism>
<reference evidence="2 3" key="1">
    <citation type="submission" date="2015-04" db="EMBL/GenBank/DDBJ databases">
        <authorList>
            <person name="Syromyatnikov M.Y."/>
            <person name="Popov V.N."/>
        </authorList>
    </citation>
    <scope>NUCLEOTIDE SEQUENCE [LARGE SCALE GENOMIC DNA]</scope>
</reference>
<name>A0A1J1IWL9_9DIPT</name>
<evidence type="ECO:0000313" key="3">
    <source>
        <dbReference type="Proteomes" id="UP000183832"/>
    </source>
</evidence>
<dbReference type="AlphaFoldDB" id="A0A1J1IWL9"/>
<proteinExistence type="predicted"/>
<dbReference type="EMBL" id="CVRI01000060">
    <property type="protein sequence ID" value="CRL03964.1"/>
    <property type="molecule type" value="Genomic_DNA"/>
</dbReference>
<feature type="region of interest" description="Disordered" evidence="1">
    <location>
        <begin position="1"/>
        <end position="23"/>
    </location>
</feature>
<accession>A0A1J1IWL9</accession>
<dbReference type="Proteomes" id="UP000183832">
    <property type="component" value="Unassembled WGS sequence"/>
</dbReference>
<gene>
    <name evidence="2" type="ORF">CLUMA_CG017085</name>
</gene>
<keyword evidence="3" id="KW-1185">Reference proteome</keyword>
<sequence>MFNSHTMPTDRIKSQQAHDEHKHTKNACHVMKITNYLECEEFHFELKECPLKIEYKFQILLRLHTPIVAFFIQ</sequence>